<accession>A0A0A8YT43</accession>
<evidence type="ECO:0000313" key="1">
    <source>
        <dbReference type="EMBL" id="JAD30234.1"/>
    </source>
</evidence>
<dbReference type="EMBL" id="GBRH01267661">
    <property type="protein sequence ID" value="JAD30234.1"/>
    <property type="molecule type" value="Transcribed_RNA"/>
</dbReference>
<dbReference type="AlphaFoldDB" id="A0A0A8YT43"/>
<reference evidence="1" key="1">
    <citation type="submission" date="2014-09" db="EMBL/GenBank/DDBJ databases">
        <authorList>
            <person name="Magalhaes I.L.F."/>
            <person name="Oliveira U."/>
            <person name="Santos F.R."/>
            <person name="Vidigal T.H.D.A."/>
            <person name="Brescovit A.D."/>
            <person name="Santos A.J."/>
        </authorList>
    </citation>
    <scope>NUCLEOTIDE SEQUENCE</scope>
    <source>
        <tissue evidence="1">Shoot tissue taken approximately 20 cm above the soil surface</tissue>
    </source>
</reference>
<organism evidence="1">
    <name type="scientific">Arundo donax</name>
    <name type="common">Giant reed</name>
    <name type="synonym">Donax arundinaceus</name>
    <dbReference type="NCBI Taxonomy" id="35708"/>
    <lineage>
        <taxon>Eukaryota</taxon>
        <taxon>Viridiplantae</taxon>
        <taxon>Streptophyta</taxon>
        <taxon>Embryophyta</taxon>
        <taxon>Tracheophyta</taxon>
        <taxon>Spermatophyta</taxon>
        <taxon>Magnoliopsida</taxon>
        <taxon>Liliopsida</taxon>
        <taxon>Poales</taxon>
        <taxon>Poaceae</taxon>
        <taxon>PACMAD clade</taxon>
        <taxon>Arundinoideae</taxon>
        <taxon>Arundineae</taxon>
        <taxon>Arundo</taxon>
    </lineage>
</organism>
<sequence>MTQPNIRITPTVPAPWISEIRDEQLQKLSWSSAKQALNTR</sequence>
<name>A0A0A8YT43_ARUDO</name>
<proteinExistence type="predicted"/>
<protein>
    <submittedName>
        <fullName evidence="1">Uncharacterized protein</fullName>
    </submittedName>
</protein>
<reference evidence="1" key="2">
    <citation type="journal article" date="2015" name="Data Brief">
        <title>Shoot transcriptome of the giant reed, Arundo donax.</title>
        <authorList>
            <person name="Barrero R.A."/>
            <person name="Guerrero F.D."/>
            <person name="Moolhuijzen P."/>
            <person name="Goolsby J.A."/>
            <person name="Tidwell J."/>
            <person name="Bellgard S.E."/>
            <person name="Bellgard M.I."/>
        </authorList>
    </citation>
    <scope>NUCLEOTIDE SEQUENCE</scope>
    <source>
        <tissue evidence="1">Shoot tissue taken approximately 20 cm above the soil surface</tissue>
    </source>
</reference>